<evidence type="ECO:0000313" key="2">
    <source>
        <dbReference type="EnsemblPlants" id="Kaladp0087s0128.1.v1.1.CDS.1"/>
    </source>
</evidence>
<proteinExistence type="predicted"/>
<protein>
    <submittedName>
        <fullName evidence="2">Uncharacterized protein</fullName>
    </submittedName>
</protein>
<keyword evidence="1" id="KW-0472">Membrane</keyword>
<sequence length="83" mass="8813">MRLILVVIGRDNNLGRWTTGNSNNGGGVFDEFGEGGEDYLDEMNGGQSQLLRPSSLRSLLGVLTAVVSAILLDCIPIALPLVL</sequence>
<dbReference type="AlphaFoldDB" id="A0A7N0UWB2"/>
<organism evidence="2 3">
    <name type="scientific">Kalanchoe fedtschenkoi</name>
    <name type="common">Lavender scallops</name>
    <name type="synonym">South American air plant</name>
    <dbReference type="NCBI Taxonomy" id="63787"/>
    <lineage>
        <taxon>Eukaryota</taxon>
        <taxon>Viridiplantae</taxon>
        <taxon>Streptophyta</taxon>
        <taxon>Embryophyta</taxon>
        <taxon>Tracheophyta</taxon>
        <taxon>Spermatophyta</taxon>
        <taxon>Magnoliopsida</taxon>
        <taxon>eudicotyledons</taxon>
        <taxon>Gunneridae</taxon>
        <taxon>Pentapetalae</taxon>
        <taxon>Saxifragales</taxon>
        <taxon>Crassulaceae</taxon>
        <taxon>Kalanchoe</taxon>
    </lineage>
</organism>
<name>A0A7N0UWB2_KALFE</name>
<keyword evidence="1" id="KW-0812">Transmembrane</keyword>
<dbReference type="EnsemblPlants" id="Kaladp0087s0128.1.v1.1">
    <property type="protein sequence ID" value="Kaladp0087s0128.1.v1.1.CDS.1"/>
    <property type="gene ID" value="Kaladp0087s0128.v1.1"/>
</dbReference>
<dbReference type="Gramene" id="Kaladp0087s0128.1.v1.1">
    <property type="protein sequence ID" value="Kaladp0087s0128.1.v1.1.CDS.1"/>
    <property type="gene ID" value="Kaladp0087s0128.v1.1"/>
</dbReference>
<evidence type="ECO:0000256" key="1">
    <source>
        <dbReference type="SAM" id="Phobius"/>
    </source>
</evidence>
<accession>A0A7N0UWB2</accession>
<keyword evidence="3" id="KW-1185">Reference proteome</keyword>
<dbReference type="Proteomes" id="UP000594263">
    <property type="component" value="Unplaced"/>
</dbReference>
<evidence type="ECO:0000313" key="3">
    <source>
        <dbReference type="Proteomes" id="UP000594263"/>
    </source>
</evidence>
<keyword evidence="1" id="KW-1133">Transmembrane helix</keyword>
<feature type="transmembrane region" description="Helical" evidence="1">
    <location>
        <begin position="59"/>
        <end position="82"/>
    </location>
</feature>
<reference evidence="2" key="1">
    <citation type="submission" date="2021-01" db="UniProtKB">
        <authorList>
            <consortium name="EnsemblPlants"/>
        </authorList>
    </citation>
    <scope>IDENTIFICATION</scope>
</reference>